<dbReference type="Pfam" id="PF13469">
    <property type="entry name" value="Sulfotransfer_3"/>
    <property type="match status" value="1"/>
</dbReference>
<dbReference type="OrthoDB" id="9800698at2"/>
<dbReference type="SUPFAM" id="SSF52540">
    <property type="entry name" value="P-loop containing nucleoside triphosphate hydrolases"/>
    <property type="match status" value="1"/>
</dbReference>
<evidence type="ECO:0000313" key="3">
    <source>
        <dbReference type="EMBL" id="SMF74338.1"/>
    </source>
</evidence>
<dbReference type="Proteomes" id="UP000192934">
    <property type="component" value="Chromosome I"/>
</dbReference>
<protein>
    <submittedName>
        <fullName evidence="3">Tetratricopeptide repeat-containing protein</fullName>
    </submittedName>
</protein>
<dbReference type="SMART" id="SM00028">
    <property type="entry name" value="TPR"/>
    <property type="match status" value="4"/>
</dbReference>
<sequence length="630" mass="68592">MAAILPQARDAIAFARAGDISRALASGEAAVRLAPSDGGLRFFVGMLHTRHHDLTRAVPHLRIAAKLMTDTPIARLELARALIAVGRLDEAEETLAPVAAAGPAGRDLLGLHGLLQQRRGDHHAAIRMFRQAVHRDARDFENWANLGVSLLAIGQSTEAEKAFGDALELRPDLRWARIKRAEAAVGASRGEHALAKARAVADASPNDADAMLLVARIEELLDRPVQAEAALREALARDPRSAPAMIALATLAERDNRVEDCRKLLHRARAAGASVTETAILDARIALRQGDCATVMTVLRDAAAGIDPVARAELIGRCRDRAGDPEGAFLAFTEMNRHIAGQRADPAGEALAFRNRIDARRARATREWRQGWEDILPADRRSDPVFMFGFPRSGTTLLDTFLMGHPGVVVLEEQPVLQAAMDAVGGAVDDPAVLTAESVVAMRAAYFQAADRLAPDAAQKLLIDKAPLGAVEAALVHRLFPQARYIFVERHPCDVVLSGFMAAFDPRGGMANFLSLKDVAQLYDTLTGYWHHCRELFDLPTCNARYERLIVDPQAELGMIADFLGITVHAGMLDHRTTAGKRSHIPTPSYAQVSAPLHSRAAGRWLRYLPVLNDVMPILRPWAERMGYAM</sequence>
<keyword evidence="1" id="KW-0808">Transferase</keyword>
<dbReference type="Gene3D" id="1.25.40.10">
    <property type="entry name" value="Tetratricopeptide repeat domain"/>
    <property type="match status" value="1"/>
</dbReference>
<dbReference type="InterPro" id="IPR011990">
    <property type="entry name" value="TPR-like_helical_dom_sf"/>
</dbReference>
<dbReference type="Pfam" id="PF14559">
    <property type="entry name" value="TPR_19"/>
    <property type="match status" value="1"/>
</dbReference>
<evidence type="ECO:0000313" key="4">
    <source>
        <dbReference type="Proteomes" id="UP000192934"/>
    </source>
</evidence>
<dbReference type="Pfam" id="PF13432">
    <property type="entry name" value="TPR_16"/>
    <property type="match status" value="2"/>
</dbReference>
<evidence type="ECO:0000256" key="2">
    <source>
        <dbReference type="PROSITE-ProRule" id="PRU00339"/>
    </source>
</evidence>
<keyword evidence="4" id="KW-1185">Reference proteome</keyword>
<dbReference type="AlphaFoldDB" id="A0A1X7GT37"/>
<gene>
    <name evidence="3" type="ORF">SAMN06295910_2233</name>
</gene>
<dbReference type="InterPro" id="IPR027417">
    <property type="entry name" value="P-loop_NTPase"/>
</dbReference>
<reference evidence="4" key="1">
    <citation type="submission" date="2017-04" db="EMBL/GenBank/DDBJ databases">
        <authorList>
            <person name="Varghese N."/>
            <person name="Submissions S."/>
        </authorList>
    </citation>
    <scope>NUCLEOTIDE SEQUENCE [LARGE SCALE GENOMIC DNA]</scope>
    <source>
        <strain evidence="4">Dd16</strain>
    </source>
</reference>
<accession>A0A1X7GT37</accession>
<dbReference type="InterPro" id="IPR026634">
    <property type="entry name" value="TPST-like"/>
</dbReference>
<organism evidence="3 4">
    <name type="scientific">Allosphingosinicella indica</name>
    <dbReference type="NCBI Taxonomy" id="941907"/>
    <lineage>
        <taxon>Bacteria</taxon>
        <taxon>Pseudomonadati</taxon>
        <taxon>Pseudomonadota</taxon>
        <taxon>Alphaproteobacteria</taxon>
        <taxon>Sphingomonadales</taxon>
        <taxon>Sphingomonadaceae</taxon>
        <taxon>Allosphingosinicella</taxon>
    </lineage>
</organism>
<dbReference type="InterPro" id="IPR019734">
    <property type="entry name" value="TPR_rpt"/>
</dbReference>
<name>A0A1X7GT37_9SPHN</name>
<feature type="repeat" description="TPR" evidence="2">
    <location>
        <begin position="140"/>
        <end position="173"/>
    </location>
</feature>
<dbReference type="Gene3D" id="3.40.50.300">
    <property type="entry name" value="P-loop containing nucleotide triphosphate hydrolases"/>
    <property type="match status" value="1"/>
</dbReference>
<dbReference type="PROSITE" id="PS50005">
    <property type="entry name" value="TPR"/>
    <property type="match status" value="1"/>
</dbReference>
<keyword evidence="2" id="KW-0802">TPR repeat</keyword>
<dbReference type="RefSeq" id="WP_085218837.1">
    <property type="nucleotide sequence ID" value="NZ_LT840185.1"/>
</dbReference>
<dbReference type="GO" id="GO:0008476">
    <property type="term" value="F:protein-tyrosine sulfotransferase activity"/>
    <property type="evidence" value="ECO:0007669"/>
    <property type="project" value="InterPro"/>
</dbReference>
<dbReference type="SUPFAM" id="SSF48452">
    <property type="entry name" value="TPR-like"/>
    <property type="match status" value="1"/>
</dbReference>
<proteinExistence type="predicted"/>
<dbReference type="PANTHER" id="PTHR12788">
    <property type="entry name" value="PROTEIN-TYROSINE SULFOTRANSFERASE 2"/>
    <property type="match status" value="1"/>
</dbReference>
<dbReference type="PANTHER" id="PTHR12788:SF10">
    <property type="entry name" value="PROTEIN-TYROSINE SULFOTRANSFERASE"/>
    <property type="match status" value="1"/>
</dbReference>
<evidence type="ECO:0000256" key="1">
    <source>
        <dbReference type="ARBA" id="ARBA00022679"/>
    </source>
</evidence>
<dbReference type="STRING" id="941907.SAMN06295910_2233"/>
<dbReference type="EMBL" id="LT840185">
    <property type="protein sequence ID" value="SMF74338.1"/>
    <property type="molecule type" value="Genomic_DNA"/>
</dbReference>